<dbReference type="GO" id="GO:0008610">
    <property type="term" value="P:lipid biosynthetic process"/>
    <property type="evidence" value="ECO:0007669"/>
    <property type="project" value="UniProtKB-ARBA"/>
</dbReference>
<dbReference type="CDD" id="cd03510">
    <property type="entry name" value="Rhizobitoxine-FADS-like"/>
    <property type="match status" value="1"/>
</dbReference>
<name>M5RAK9_9BACT</name>
<keyword evidence="4" id="KW-1185">Reference proteome</keyword>
<keyword evidence="1" id="KW-0472">Membrane</keyword>
<dbReference type="AlphaFoldDB" id="M5RAK9"/>
<feature type="domain" description="Fatty acid desaturase" evidence="2">
    <location>
        <begin position="67"/>
        <end position="303"/>
    </location>
</feature>
<dbReference type="Pfam" id="PF00487">
    <property type="entry name" value="FA_desaturase"/>
    <property type="match status" value="1"/>
</dbReference>
<dbReference type="InterPro" id="IPR012171">
    <property type="entry name" value="Fatty_acid_desaturase"/>
</dbReference>
<organism evidence="3 4">
    <name type="scientific">Rhodopirellula maiorica SM1</name>
    <dbReference type="NCBI Taxonomy" id="1265738"/>
    <lineage>
        <taxon>Bacteria</taxon>
        <taxon>Pseudomonadati</taxon>
        <taxon>Planctomycetota</taxon>
        <taxon>Planctomycetia</taxon>
        <taxon>Pirellulales</taxon>
        <taxon>Pirellulaceae</taxon>
        <taxon>Novipirellula</taxon>
    </lineage>
</organism>
<dbReference type="GO" id="GO:0016020">
    <property type="term" value="C:membrane"/>
    <property type="evidence" value="ECO:0007669"/>
    <property type="project" value="TreeGrafter"/>
</dbReference>
<evidence type="ECO:0000313" key="3">
    <source>
        <dbReference type="EMBL" id="EMI16533.1"/>
    </source>
</evidence>
<protein>
    <submittedName>
        <fullName evidence="3">Fatty acid desaturase family protein</fullName>
    </submittedName>
</protein>
<evidence type="ECO:0000259" key="2">
    <source>
        <dbReference type="Pfam" id="PF00487"/>
    </source>
</evidence>
<dbReference type="EMBL" id="ANOG01000946">
    <property type="protein sequence ID" value="EMI16533.1"/>
    <property type="molecule type" value="Genomic_DNA"/>
</dbReference>
<accession>M5RAK9</accession>
<gene>
    <name evidence="3" type="ORF">RMSM_06544</name>
</gene>
<dbReference type="Proteomes" id="UP000011991">
    <property type="component" value="Unassembled WGS sequence"/>
</dbReference>
<keyword evidence="1" id="KW-0812">Transmembrane</keyword>
<evidence type="ECO:0000256" key="1">
    <source>
        <dbReference type="SAM" id="Phobius"/>
    </source>
</evidence>
<proteinExistence type="predicted"/>
<feature type="transmembrane region" description="Helical" evidence="1">
    <location>
        <begin position="196"/>
        <end position="215"/>
    </location>
</feature>
<dbReference type="InterPro" id="IPR005804">
    <property type="entry name" value="FA_desaturase_dom"/>
</dbReference>
<dbReference type="PANTHER" id="PTHR19353:SF19">
    <property type="entry name" value="DELTA(5) FATTY ACID DESATURASE C-RELATED"/>
    <property type="match status" value="1"/>
</dbReference>
<keyword evidence="1" id="KW-1133">Transmembrane helix</keyword>
<dbReference type="PANTHER" id="PTHR19353">
    <property type="entry name" value="FATTY ACID DESATURASE 2"/>
    <property type="match status" value="1"/>
</dbReference>
<dbReference type="GO" id="GO:0016717">
    <property type="term" value="F:oxidoreductase activity, acting on paired donors, with oxidation of a pair of donors resulting in the reduction of molecular oxygen to two molecules of water"/>
    <property type="evidence" value="ECO:0007669"/>
    <property type="project" value="TreeGrafter"/>
</dbReference>
<evidence type="ECO:0000313" key="4">
    <source>
        <dbReference type="Proteomes" id="UP000011991"/>
    </source>
</evidence>
<reference evidence="3 4" key="1">
    <citation type="journal article" date="2013" name="Mar. Genomics">
        <title>Expression of sulfatases in Rhodopirellula baltica and the diversity of sulfatases in the genus Rhodopirellula.</title>
        <authorList>
            <person name="Wegner C.E."/>
            <person name="Richter-Heitmann T."/>
            <person name="Klindworth A."/>
            <person name="Klockow C."/>
            <person name="Richter M."/>
            <person name="Achstetter T."/>
            <person name="Glockner F.O."/>
            <person name="Harder J."/>
        </authorList>
    </citation>
    <scope>NUCLEOTIDE SEQUENCE [LARGE SCALE GENOMIC DNA]</scope>
    <source>
        <strain evidence="3 4">SM1</strain>
    </source>
</reference>
<feature type="transmembrane region" description="Helical" evidence="1">
    <location>
        <begin position="44"/>
        <end position="63"/>
    </location>
</feature>
<dbReference type="PATRIC" id="fig|1265738.3.peg.6529"/>
<comment type="caution">
    <text evidence="3">The sequence shown here is derived from an EMBL/GenBank/DDBJ whole genome shotgun (WGS) entry which is preliminary data.</text>
</comment>
<sequence>MVITTPAPSVEHQAEVATHDYRRQLQHEISQDLKALSKVDVTKGLYAVFADWAVISVAIYLAIWIPHPLVFLVAMIAIATRQHALLIIMHDASHFRLVSNKTINDIISNCMLSYPMLIRTDSYRRNHLAHHQHTNTDDDPDWFRKSGHAEWKFPKTRGELLALLTRDLLGGGFISSLRAVHSLGTKKASKTGKRRGTIDLGMLAFWGIVAGVLFFTGTWTYALLLWFIPAWTILPVILRIRSIAEHFGLANQHELNASRNYHCNWIETAIFAPHNVSYHLDHHLFPSVPFYNLPQLHRRLMEQKLYAEHSHQSDGLFGMRRPSVEQDVSPTANALV</sequence>